<feature type="region of interest" description="Disordered" evidence="1">
    <location>
        <begin position="811"/>
        <end position="838"/>
    </location>
</feature>
<feature type="compositionally biased region" description="Acidic residues" evidence="1">
    <location>
        <begin position="815"/>
        <end position="832"/>
    </location>
</feature>
<feature type="compositionally biased region" description="Basic and acidic residues" evidence="1">
    <location>
        <begin position="204"/>
        <end position="213"/>
    </location>
</feature>
<feature type="compositionally biased region" description="Polar residues" evidence="1">
    <location>
        <begin position="164"/>
        <end position="180"/>
    </location>
</feature>
<comment type="caution">
    <text evidence="2">The sequence shown here is derived from an EMBL/GenBank/DDBJ whole genome shotgun (WGS) entry which is preliminary data.</text>
</comment>
<dbReference type="AlphaFoldDB" id="A0A8J8P663"/>
<sequence>MSYLHPLLQKQPSAASAGSNGSPGDNVSMDSDSRDEGNAKKVNLDIPQLEMLRDILTYKAQALKLQERVFQRQGGVIATDGTNAENRAVKKELLDYIVTLFGYLTPEEVRGLVLRISKEHNFKILARVERSLKNKLLEKMLQSQQGIDLLAHPTLQEQPTISESLQTENSNFDTPTQMQQPHHRKGRPSIIEEKKAEEEESSSEENKEKKNDNSEEQQNSQEAIDQLEEGGIELEIVSDYDNDEDNQSNFNPPEQLLDNTQSPKGSTFPFNLQESASEKESVIINNNYGDQLQEDTFDDIIQDRDMLEHIVSQQNEKRAVHSELVQRLRALEGNIGKIILNLIEDQRKAQNRSSISSDNHEVPLIRMSFSKKSVIGMKSRDLLNRSLQHVSLSTSTLQRNTLQLARSQPRSLKDLQENIDSQAPPQYFNLQIRQLFTDLAHLAQEYHIPLPGASKHAYSQSISGIKHRLSKVSQSTQSIKPPLNSDSQLLIKLLHRNSQDQPINQLGVKNLVEFSERDILGFNQDYNKSPELIIAQATRAQNYRYQVDERVDTQIENPLLESFEEDVNPVNGDDVRFSSASSIQLRNTHINENASQKESAEKDRHCHSLALSAVNIELNDKLEIELLQTEEIEILPIHEKPIRQTMLDLNKSSMKMSIFPPKVDKPTLETVQIQLEEIPQKEKPQLTLDLNRSTMKMSIVKNNEKKEPMKMQVLRCEDIDITKKLENKTALAVQEDIIQLSIKPMQKQSMEFVQIKQPLSIIQEPQPYQQVHVLQETIFSEEPKLLRNTFLSSSIIQGEIGALLLHESKARFSNEEEEEPSKIDDEESDQEDIGNPIQSEKDDEIEIIPIQLRKQLAFKRGYLTGQNIATCQYMHVFQNKYVVVDGLNGNADVFSLSDFSYIDTLDLCQGVLLSAFSYQSRLFLGAASSELQVYGHSENSKHPFNLLYTFKLLSKPTQLLLFSQGLNKDYMIAVQEGAKLEIFDLGIEDLKKWLVYSTTQSKPLLEGVKGVNQCLKTLSTGIVLDPHSIHWSSPEIALATDAGLFFMNVRISKFMPKMNSVYLKDDQHFFAGENVLSIAQISNTNKLITLTQGSVRYVSVIERASEPLIVRRVHTEMIGSDARLMVHEAIQDWVYLVDNRSIHLIGMDSYNCQVLLAEEDALQQNACNQVMESTDGLISIVKVDYEQIRSENQQGKILVNTTLKKYQTNMEFVKTLLQQEEVIK</sequence>
<feature type="compositionally biased region" description="Basic and acidic residues" evidence="1">
    <location>
        <begin position="31"/>
        <end position="40"/>
    </location>
</feature>
<dbReference type="SUPFAM" id="SSF50978">
    <property type="entry name" value="WD40 repeat-like"/>
    <property type="match status" value="1"/>
</dbReference>
<reference evidence="2" key="1">
    <citation type="submission" date="2019-06" db="EMBL/GenBank/DDBJ databases">
        <authorList>
            <person name="Zheng W."/>
        </authorList>
    </citation>
    <scope>NUCLEOTIDE SEQUENCE</scope>
    <source>
        <strain evidence="2">QDHG01</strain>
    </source>
</reference>
<feature type="region of interest" description="Disordered" evidence="1">
    <location>
        <begin position="1"/>
        <end position="40"/>
    </location>
</feature>
<dbReference type="InterPro" id="IPR036322">
    <property type="entry name" value="WD40_repeat_dom_sf"/>
</dbReference>
<feature type="compositionally biased region" description="Low complexity" evidence="1">
    <location>
        <begin position="12"/>
        <end position="24"/>
    </location>
</feature>
<protein>
    <submittedName>
        <fullName evidence="2">Uncharacterized protein</fullName>
    </submittedName>
</protein>
<evidence type="ECO:0000313" key="2">
    <source>
        <dbReference type="EMBL" id="TNV86261.1"/>
    </source>
</evidence>
<evidence type="ECO:0000256" key="1">
    <source>
        <dbReference type="SAM" id="MobiDB-lite"/>
    </source>
</evidence>
<dbReference type="EMBL" id="RRYP01001201">
    <property type="protein sequence ID" value="TNV86261.1"/>
    <property type="molecule type" value="Genomic_DNA"/>
</dbReference>
<proteinExistence type="predicted"/>
<gene>
    <name evidence="2" type="ORF">FGO68_gene12953</name>
</gene>
<organism evidence="2 3">
    <name type="scientific">Halteria grandinella</name>
    <dbReference type="NCBI Taxonomy" id="5974"/>
    <lineage>
        <taxon>Eukaryota</taxon>
        <taxon>Sar</taxon>
        <taxon>Alveolata</taxon>
        <taxon>Ciliophora</taxon>
        <taxon>Intramacronucleata</taxon>
        <taxon>Spirotrichea</taxon>
        <taxon>Stichotrichia</taxon>
        <taxon>Sporadotrichida</taxon>
        <taxon>Halteriidae</taxon>
        <taxon>Halteria</taxon>
    </lineage>
</organism>
<keyword evidence="3" id="KW-1185">Reference proteome</keyword>
<accession>A0A8J8P663</accession>
<name>A0A8J8P663_HALGN</name>
<evidence type="ECO:0000313" key="3">
    <source>
        <dbReference type="Proteomes" id="UP000785679"/>
    </source>
</evidence>
<feature type="compositionally biased region" description="Polar residues" evidence="1">
    <location>
        <begin position="247"/>
        <end position="270"/>
    </location>
</feature>
<dbReference type="OrthoDB" id="273067at2759"/>
<feature type="region of interest" description="Disordered" evidence="1">
    <location>
        <begin position="164"/>
        <end position="223"/>
    </location>
</feature>
<feature type="region of interest" description="Disordered" evidence="1">
    <location>
        <begin position="242"/>
        <end position="270"/>
    </location>
</feature>
<dbReference type="Proteomes" id="UP000785679">
    <property type="component" value="Unassembled WGS sequence"/>
</dbReference>